<feature type="domain" description="OmpR/PhoB-type" evidence="7">
    <location>
        <begin position="5"/>
        <end position="107"/>
    </location>
</feature>
<dbReference type="GO" id="GO:0000160">
    <property type="term" value="P:phosphorelay signal transduction system"/>
    <property type="evidence" value="ECO:0007669"/>
    <property type="project" value="InterPro"/>
</dbReference>
<dbReference type="SMART" id="SM01043">
    <property type="entry name" value="BTAD"/>
    <property type="match status" value="1"/>
</dbReference>
<dbReference type="GO" id="GO:0043531">
    <property type="term" value="F:ADP binding"/>
    <property type="evidence" value="ECO:0007669"/>
    <property type="project" value="InterPro"/>
</dbReference>
<dbReference type="GO" id="GO:0003677">
    <property type="term" value="F:DNA binding"/>
    <property type="evidence" value="ECO:0007669"/>
    <property type="project" value="UniProtKB-UniRule"/>
</dbReference>
<dbReference type="Pfam" id="PF00486">
    <property type="entry name" value="Trans_reg_C"/>
    <property type="match status" value="1"/>
</dbReference>
<dbReference type="InterPro" id="IPR005158">
    <property type="entry name" value="BTAD"/>
</dbReference>
<dbReference type="InterPro" id="IPR011990">
    <property type="entry name" value="TPR-like_helical_dom_sf"/>
</dbReference>
<dbReference type="InterPro" id="IPR027417">
    <property type="entry name" value="P-loop_NTPase"/>
</dbReference>
<evidence type="ECO:0000259" key="7">
    <source>
        <dbReference type="PROSITE" id="PS51755"/>
    </source>
</evidence>
<dbReference type="SUPFAM" id="SSF48452">
    <property type="entry name" value="TPR-like"/>
    <property type="match status" value="1"/>
</dbReference>
<gene>
    <name evidence="8" type="ORF">Voc01_055950</name>
</gene>
<keyword evidence="2" id="KW-0805">Transcription regulation</keyword>
<feature type="DNA-binding region" description="OmpR/PhoB-type" evidence="5">
    <location>
        <begin position="5"/>
        <end position="107"/>
    </location>
</feature>
<dbReference type="Proteomes" id="UP000635606">
    <property type="component" value="Unassembled WGS sequence"/>
</dbReference>
<dbReference type="SUPFAM" id="SSF46894">
    <property type="entry name" value="C-terminal effector domain of the bipartite response regulators"/>
    <property type="match status" value="1"/>
</dbReference>
<evidence type="ECO:0000256" key="3">
    <source>
        <dbReference type="ARBA" id="ARBA00023125"/>
    </source>
</evidence>
<dbReference type="RefSeq" id="WP_203930574.1">
    <property type="nucleotide sequence ID" value="NZ_BOPH01000082.1"/>
</dbReference>
<evidence type="ECO:0000313" key="8">
    <source>
        <dbReference type="EMBL" id="GIJ70678.1"/>
    </source>
</evidence>
<dbReference type="EMBL" id="BOPH01000082">
    <property type="protein sequence ID" value="GIJ70678.1"/>
    <property type="molecule type" value="Genomic_DNA"/>
</dbReference>
<dbReference type="AlphaFoldDB" id="A0A8J4EDK3"/>
<evidence type="ECO:0000256" key="6">
    <source>
        <dbReference type="SAM" id="MobiDB-lite"/>
    </source>
</evidence>
<feature type="region of interest" description="Disordered" evidence="6">
    <location>
        <begin position="265"/>
        <end position="285"/>
    </location>
</feature>
<dbReference type="SUPFAM" id="SSF52540">
    <property type="entry name" value="P-loop containing nucleoside triphosphate hydrolases"/>
    <property type="match status" value="1"/>
</dbReference>
<dbReference type="GO" id="GO:0006355">
    <property type="term" value="P:regulation of DNA-templated transcription"/>
    <property type="evidence" value="ECO:0007669"/>
    <property type="project" value="InterPro"/>
</dbReference>
<keyword evidence="4" id="KW-0804">Transcription</keyword>
<dbReference type="InterPro" id="IPR001867">
    <property type="entry name" value="OmpR/PhoB-type_DNA-bd"/>
</dbReference>
<evidence type="ECO:0000313" key="9">
    <source>
        <dbReference type="Proteomes" id="UP000635606"/>
    </source>
</evidence>
<keyword evidence="3 5" id="KW-0238">DNA-binding</keyword>
<dbReference type="InterPro" id="IPR016032">
    <property type="entry name" value="Sig_transdc_resp-reg_C-effctor"/>
</dbReference>
<evidence type="ECO:0000256" key="2">
    <source>
        <dbReference type="ARBA" id="ARBA00023015"/>
    </source>
</evidence>
<name>A0A8J4EDK3_9ACTN</name>
<dbReference type="PANTHER" id="PTHR35807">
    <property type="entry name" value="TRANSCRIPTIONAL REGULATOR REDD-RELATED"/>
    <property type="match status" value="1"/>
</dbReference>
<dbReference type="Gene3D" id="1.25.40.10">
    <property type="entry name" value="Tetratricopeptide repeat domain"/>
    <property type="match status" value="1"/>
</dbReference>
<dbReference type="PANTHER" id="PTHR35807:SF1">
    <property type="entry name" value="TRANSCRIPTIONAL REGULATOR REDD"/>
    <property type="match status" value="1"/>
</dbReference>
<evidence type="ECO:0000256" key="5">
    <source>
        <dbReference type="PROSITE-ProRule" id="PRU01091"/>
    </source>
</evidence>
<comment type="caution">
    <text evidence="8">The sequence shown here is derived from an EMBL/GenBank/DDBJ whole genome shotgun (WGS) entry which is preliminary data.</text>
</comment>
<evidence type="ECO:0000256" key="1">
    <source>
        <dbReference type="ARBA" id="ARBA00005820"/>
    </source>
</evidence>
<dbReference type="InterPro" id="IPR036388">
    <property type="entry name" value="WH-like_DNA-bd_sf"/>
</dbReference>
<dbReference type="Gene3D" id="1.10.10.10">
    <property type="entry name" value="Winged helix-like DNA-binding domain superfamily/Winged helix DNA-binding domain"/>
    <property type="match status" value="1"/>
</dbReference>
<dbReference type="SMART" id="SM00862">
    <property type="entry name" value="Trans_reg_C"/>
    <property type="match status" value="1"/>
</dbReference>
<accession>A0A8J4EDK3</accession>
<evidence type="ECO:0000256" key="4">
    <source>
        <dbReference type="ARBA" id="ARBA00023163"/>
    </source>
</evidence>
<dbReference type="CDD" id="cd15831">
    <property type="entry name" value="BTAD"/>
    <property type="match status" value="1"/>
</dbReference>
<reference evidence="8" key="1">
    <citation type="submission" date="2021-01" db="EMBL/GenBank/DDBJ databases">
        <title>Whole genome shotgun sequence of Virgisporangium ochraceum NBRC 16418.</title>
        <authorList>
            <person name="Komaki H."/>
            <person name="Tamura T."/>
        </authorList>
    </citation>
    <scope>NUCLEOTIDE SEQUENCE</scope>
    <source>
        <strain evidence="8">NBRC 16418</strain>
    </source>
</reference>
<dbReference type="Gene3D" id="3.40.50.300">
    <property type="entry name" value="P-loop containing nucleotide triphosphate hydrolases"/>
    <property type="match status" value="1"/>
</dbReference>
<comment type="similarity">
    <text evidence="1">Belongs to the AfsR/DnrI/RedD regulatory family.</text>
</comment>
<dbReference type="Pfam" id="PF03704">
    <property type="entry name" value="BTAD"/>
    <property type="match status" value="1"/>
</dbReference>
<dbReference type="PRINTS" id="PR00364">
    <property type="entry name" value="DISEASERSIST"/>
</dbReference>
<dbReference type="InterPro" id="IPR051677">
    <property type="entry name" value="AfsR-DnrI-RedD_regulator"/>
</dbReference>
<dbReference type="PROSITE" id="PS51755">
    <property type="entry name" value="OMPR_PHOB"/>
    <property type="match status" value="1"/>
</dbReference>
<protein>
    <submittedName>
        <fullName evidence="8">SARP family transcriptional regulator</fullName>
    </submittedName>
</protein>
<sequence length="640" mass="68267">MDGRAGGNDLGVRIRLLGDFSVLVAGRDVTPSAPKLRQILAVLALRHNEVVHREALVDEVWGDRPPRNAAAALHTYIYELRRELFAGDPSCATGFLQTRQQGYLARITPGEIDVTVFERLVAEGAAALSTDDAARAREHLVNALSRYRGRALGNIRCGDLLSGHVSRLEEGRLRALDLRIDADLRLGRHHEVIGELRAIVAGQPFHEGFHAKLMLALHRSGRRNEALESYRALRQRLVEELGIEPGETVQRVHLALVSSDAALEPGGGPRAVTSPRAVPPAQLPRDIPDFTGRGQFLRTAVRRLTEAHGGDVIPVLSIRGMPGVGKTAAAVHLAHLVRDSFPDGQFFARLGGTEATATDAAELAGLFLRGSGMAAADVPTCPAERTAALRTWSADRRALVVLDDAASADQVQALLPGGPGCAVVVTSRTPLYGLPGAEICELGPFDAADGRALLARMLGERRVDAEPAAAVGIVRMMGGLPLALRLIGQRLTAIPRMGLGAFLTTLSQTFRSRPLSALATVGSDLHSALVGSYLRLSDQDRRVFRALPALDDGGFSAADAARVVPVDPVTAELALLRLADAHFVQVLSGATSPQHRYVLHSVMRAFALECLLTDASVHDRPAGDRAFADLDAALTLSAAQ</sequence>
<organism evidence="8 9">
    <name type="scientific">Virgisporangium ochraceum</name>
    <dbReference type="NCBI Taxonomy" id="65505"/>
    <lineage>
        <taxon>Bacteria</taxon>
        <taxon>Bacillati</taxon>
        <taxon>Actinomycetota</taxon>
        <taxon>Actinomycetes</taxon>
        <taxon>Micromonosporales</taxon>
        <taxon>Micromonosporaceae</taxon>
        <taxon>Virgisporangium</taxon>
    </lineage>
</organism>
<keyword evidence="9" id="KW-1185">Reference proteome</keyword>
<proteinExistence type="inferred from homology"/>